<dbReference type="EMBL" id="JMCC02000028">
    <property type="protein sequence ID" value="KIG17228.1"/>
    <property type="molecule type" value="Genomic_DNA"/>
</dbReference>
<evidence type="ECO:0000313" key="9">
    <source>
        <dbReference type="EMBL" id="KIG17228.1"/>
    </source>
</evidence>
<dbReference type="Proteomes" id="UP000031599">
    <property type="component" value="Unassembled WGS sequence"/>
</dbReference>
<evidence type="ECO:0000256" key="5">
    <source>
        <dbReference type="ARBA" id="ARBA00022741"/>
    </source>
</evidence>
<dbReference type="Gene3D" id="3.40.50.620">
    <property type="entry name" value="HUPs"/>
    <property type="match status" value="1"/>
</dbReference>
<dbReference type="InterPro" id="IPR003721">
    <property type="entry name" value="Pantoate_ligase"/>
</dbReference>
<dbReference type="EC" id="6.3.2.1" evidence="8"/>
<evidence type="ECO:0000256" key="1">
    <source>
        <dbReference type="ARBA" id="ARBA00004990"/>
    </source>
</evidence>
<dbReference type="Pfam" id="PF02569">
    <property type="entry name" value="Pantoate_ligase"/>
    <property type="match status" value="1"/>
</dbReference>
<evidence type="ECO:0000256" key="6">
    <source>
        <dbReference type="ARBA" id="ARBA00022840"/>
    </source>
</evidence>
<evidence type="ECO:0000313" key="10">
    <source>
        <dbReference type="Proteomes" id="UP000031599"/>
    </source>
</evidence>
<comment type="pathway">
    <text evidence="1 8">Cofactor biosynthesis; (R)-pantothenate biosynthesis; (R)-pantothenate from (R)-pantoate and beta-alanine: step 1/1.</text>
</comment>
<dbReference type="GO" id="GO:0004592">
    <property type="term" value="F:pantoate-beta-alanine ligase activity"/>
    <property type="evidence" value="ECO:0007669"/>
    <property type="project" value="UniProtKB-UniRule"/>
</dbReference>
<sequence>MLRSVSELREWRTQHGARELALVPTMGYLHEGHLALMQEGRRRVPRNRGALAISIFVNPTQFNDPADLASYPRDEPGDLAKAESVGVDLAFIPKPEELYPPGASTYVEVGALDQHLCGATRPGHFRGVCTVVSKLWQLFTPTVGLFGQKDFQQLAIIKRMHRDLFWSGEVVGVPTMREQDGLALSSRNARLGASARAAAIAIPKFLQLVRQRHAAGERVSSRLIADAEQALAPGRIHYVSVVDAEQLQPTDHANGPTLVALAVFFDDVRLIDNTLL</sequence>
<dbReference type="GO" id="GO:0015940">
    <property type="term" value="P:pantothenate biosynthetic process"/>
    <property type="evidence" value="ECO:0007669"/>
    <property type="project" value="UniProtKB-UniRule"/>
</dbReference>
<comment type="caution">
    <text evidence="9">The sequence shown here is derived from an EMBL/GenBank/DDBJ whole genome shotgun (WGS) entry which is preliminary data.</text>
</comment>
<accession>A0A0C2A1I3</accession>
<evidence type="ECO:0000256" key="3">
    <source>
        <dbReference type="ARBA" id="ARBA00022598"/>
    </source>
</evidence>
<keyword evidence="3 8" id="KW-0436">Ligase</keyword>
<organism evidence="9 10">
    <name type="scientific">Enhygromyxa salina</name>
    <dbReference type="NCBI Taxonomy" id="215803"/>
    <lineage>
        <taxon>Bacteria</taxon>
        <taxon>Pseudomonadati</taxon>
        <taxon>Myxococcota</taxon>
        <taxon>Polyangia</taxon>
        <taxon>Nannocystales</taxon>
        <taxon>Nannocystaceae</taxon>
        <taxon>Enhygromyxa</taxon>
    </lineage>
</organism>
<protein>
    <recommendedName>
        <fullName evidence="8">Pantothenate synthetase</fullName>
        <shortName evidence="8">PS</shortName>
        <ecNumber evidence="8">6.3.2.1</ecNumber>
    </recommendedName>
    <alternativeName>
        <fullName evidence="8">Pantoate--beta-alanine ligase</fullName>
    </alternativeName>
    <alternativeName>
        <fullName evidence="8">Pantoate-activating enzyme</fullName>
    </alternativeName>
</protein>
<comment type="catalytic activity">
    <reaction evidence="7 8">
        <text>(R)-pantoate + beta-alanine + ATP = (R)-pantothenate + AMP + diphosphate + H(+)</text>
        <dbReference type="Rhea" id="RHEA:10912"/>
        <dbReference type="ChEBI" id="CHEBI:15378"/>
        <dbReference type="ChEBI" id="CHEBI:15980"/>
        <dbReference type="ChEBI" id="CHEBI:29032"/>
        <dbReference type="ChEBI" id="CHEBI:30616"/>
        <dbReference type="ChEBI" id="CHEBI:33019"/>
        <dbReference type="ChEBI" id="CHEBI:57966"/>
        <dbReference type="ChEBI" id="CHEBI:456215"/>
        <dbReference type="EC" id="6.3.2.1"/>
    </reaction>
</comment>
<comment type="function">
    <text evidence="8">Catalyzes the condensation of pantoate with beta-alanine in an ATP-dependent reaction via a pantoyl-adenylate intermediate.</text>
</comment>
<dbReference type="SUPFAM" id="SSF52374">
    <property type="entry name" value="Nucleotidylyl transferase"/>
    <property type="match status" value="1"/>
</dbReference>
<dbReference type="UniPathway" id="UPA00028">
    <property type="reaction ID" value="UER00005"/>
</dbReference>
<dbReference type="InterPro" id="IPR042176">
    <property type="entry name" value="Pantoate_ligase_C"/>
</dbReference>
<dbReference type="AlphaFoldDB" id="A0A0C2A1I3"/>
<dbReference type="PANTHER" id="PTHR21299:SF1">
    <property type="entry name" value="PANTOATE--BETA-ALANINE LIGASE"/>
    <property type="match status" value="1"/>
</dbReference>
<dbReference type="GO" id="GO:0005829">
    <property type="term" value="C:cytosol"/>
    <property type="evidence" value="ECO:0007669"/>
    <property type="project" value="TreeGrafter"/>
</dbReference>
<keyword evidence="4 8" id="KW-0566">Pantothenate biosynthesis</keyword>
<feature type="binding site" evidence="8">
    <location>
        <begin position="26"/>
        <end position="33"/>
    </location>
    <ligand>
        <name>ATP</name>
        <dbReference type="ChEBI" id="CHEBI:30616"/>
    </ligand>
</feature>
<feature type="binding site" evidence="8">
    <location>
        <position position="61"/>
    </location>
    <ligand>
        <name>(R)-pantoate</name>
        <dbReference type="ChEBI" id="CHEBI:15980"/>
    </ligand>
</feature>
<evidence type="ECO:0000256" key="2">
    <source>
        <dbReference type="ARBA" id="ARBA00009256"/>
    </source>
</evidence>
<feature type="active site" description="Proton donor" evidence="8">
    <location>
        <position position="33"/>
    </location>
</feature>
<name>A0A0C2A1I3_9BACT</name>
<feature type="binding site" evidence="8">
    <location>
        <position position="61"/>
    </location>
    <ligand>
        <name>beta-alanine</name>
        <dbReference type="ChEBI" id="CHEBI:57966"/>
    </ligand>
</feature>
<comment type="subcellular location">
    <subcellularLocation>
        <location evidence="8">Cytoplasm</location>
    </subcellularLocation>
</comment>
<evidence type="ECO:0000256" key="7">
    <source>
        <dbReference type="ARBA" id="ARBA00048258"/>
    </source>
</evidence>
<dbReference type="Gene3D" id="3.30.1300.10">
    <property type="entry name" value="Pantoate-beta-alanine ligase, C-terminal domain"/>
    <property type="match status" value="1"/>
</dbReference>
<evidence type="ECO:0000256" key="8">
    <source>
        <dbReference type="HAMAP-Rule" id="MF_00158"/>
    </source>
</evidence>
<dbReference type="HAMAP" id="MF_00158">
    <property type="entry name" value="PanC"/>
    <property type="match status" value="1"/>
</dbReference>
<comment type="similarity">
    <text evidence="2 8">Belongs to the pantothenate synthetase family.</text>
</comment>
<comment type="caution">
    <text evidence="8">Lacks conserved residue(s) required for the propagation of feature annotation.</text>
</comment>
<keyword evidence="6 8" id="KW-0067">ATP-binding</keyword>
<comment type="subunit">
    <text evidence="8">Homodimer.</text>
</comment>
<feature type="binding site" evidence="8">
    <location>
        <begin position="147"/>
        <end position="150"/>
    </location>
    <ligand>
        <name>ATP</name>
        <dbReference type="ChEBI" id="CHEBI:30616"/>
    </ligand>
</feature>
<gene>
    <name evidence="8" type="primary">panC</name>
    <name evidence="9" type="ORF">DB30_03541</name>
</gene>
<dbReference type="InterPro" id="IPR014729">
    <property type="entry name" value="Rossmann-like_a/b/a_fold"/>
</dbReference>
<feature type="binding site" evidence="8">
    <location>
        <position position="153"/>
    </location>
    <ligand>
        <name>(R)-pantoate</name>
        <dbReference type="ChEBI" id="CHEBI:15980"/>
    </ligand>
</feature>
<evidence type="ECO:0000256" key="4">
    <source>
        <dbReference type="ARBA" id="ARBA00022655"/>
    </source>
</evidence>
<proteinExistence type="inferred from homology"/>
<dbReference type="PANTHER" id="PTHR21299">
    <property type="entry name" value="CYTIDYLATE KINASE/PANTOATE-BETA-ALANINE LIGASE"/>
    <property type="match status" value="1"/>
</dbReference>
<feature type="binding site" evidence="8">
    <location>
        <begin position="184"/>
        <end position="187"/>
    </location>
    <ligand>
        <name>ATP</name>
        <dbReference type="ChEBI" id="CHEBI:30616"/>
    </ligand>
</feature>
<dbReference type="NCBIfam" id="TIGR00018">
    <property type="entry name" value="panC"/>
    <property type="match status" value="1"/>
</dbReference>
<keyword evidence="8" id="KW-0963">Cytoplasm</keyword>
<keyword evidence="5 8" id="KW-0547">Nucleotide-binding</keyword>
<dbReference type="CDD" id="cd00560">
    <property type="entry name" value="PanC"/>
    <property type="match status" value="1"/>
</dbReference>
<reference evidence="9 10" key="1">
    <citation type="submission" date="2014-12" db="EMBL/GenBank/DDBJ databases">
        <title>Genome assembly of Enhygromyxa salina DSM 15201.</title>
        <authorList>
            <person name="Sharma G."/>
            <person name="Subramanian S."/>
        </authorList>
    </citation>
    <scope>NUCLEOTIDE SEQUENCE [LARGE SCALE GENOMIC DNA]</scope>
    <source>
        <strain evidence="9 10">DSM 15201</strain>
    </source>
</reference>
<dbReference type="GO" id="GO:0005524">
    <property type="term" value="F:ATP binding"/>
    <property type="evidence" value="ECO:0007669"/>
    <property type="project" value="UniProtKB-KW"/>
</dbReference>
<comment type="miscellaneous">
    <text evidence="8">The reaction proceeds by a bi uni uni bi ping pong mechanism.</text>
</comment>